<comment type="caution">
    <text evidence="2">The sequence shown here is derived from an EMBL/GenBank/DDBJ whole genome shotgun (WGS) entry which is preliminary data.</text>
</comment>
<keyword evidence="1" id="KW-0472">Membrane</keyword>
<gene>
    <name evidence="2" type="ORF">ODALV1_LOCUS16005</name>
</gene>
<sequence length="183" mass="20810">MNVKIRAVLLIFKYLKLFIFCSFLAILFKIFLSLMRIIKRGSANSLRFLVASLMCSGGGTCSKYTLSVEDEESFTSREIYYKDNSQQSVDGDNNMEDTEIILDSLSPHVKDSQQHYNIPYHSEETGRTFRCRSQQGQSDIRKLTLAGAMKLDDEQQQLLYQQPHFVVCPKSTTSAAGEIEAQL</sequence>
<dbReference type="EMBL" id="CAXLJM020000049">
    <property type="protein sequence ID" value="CAL8113405.1"/>
    <property type="molecule type" value="Genomic_DNA"/>
</dbReference>
<reference evidence="2 3" key="1">
    <citation type="submission" date="2024-08" db="EMBL/GenBank/DDBJ databases">
        <authorList>
            <person name="Cucini C."/>
            <person name="Frati F."/>
        </authorList>
    </citation>
    <scope>NUCLEOTIDE SEQUENCE [LARGE SCALE GENOMIC DNA]</scope>
</reference>
<accession>A0ABP1QWN5</accession>
<evidence type="ECO:0000256" key="1">
    <source>
        <dbReference type="SAM" id="Phobius"/>
    </source>
</evidence>
<name>A0ABP1QWN5_9HEXA</name>
<keyword evidence="1" id="KW-1133">Transmembrane helix</keyword>
<evidence type="ECO:0000313" key="3">
    <source>
        <dbReference type="Proteomes" id="UP001642540"/>
    </source>
</evidence>
<evidence type="ECO:0000313" key="2">
    <source>
        <dbReference type="EMBL" id="CAL8113405.1"/>
    </source>
</evidence>
<proteinExistence type="predicted"/>
<keyword evidence="3" id="KW-1185">Reference proteome</keyword>
<dbReference type="Proteomes" id="UP001642540">
    <property type="component" value="Unassembled WGS sequence"/>
</dbReference>
<protein>
    <submittedName>
        <fullName evidence="2">Uncharacterized protein</fullName>
    </submittedName>
</protein>
<keyword evidence="1" id="KW-0812">Transmembrane</keyword>
<feature type="transmembrane region" description="Helical" evidence="1">
    <location>
        <begin position="17"/>
        <end position="38"/>
    </location>
</feature>
<organism evidence="2 3">
    <name type="scientific">Orchesella dallaii</name>
    <dbReference type="NCBI Taxonomy" id="48710"/>
    <lineage>
        <taxon>Eukaryota</taxon>
        <taxon>Metazoa</taxon>
        <taxon>Ecdysozoa</taxon>
        <taxon>Arthropoda</taxon>
        <taxon>Hexapoda</taxon>
        <taxon>Collembola</taxon>
        <taxon>Entomobryomorpha</taxon>
        <taxon>Entomobryoidea</taxon>
        <taxon>Orchesellidae</taxon>
        <taxon>Orchesellinae</taxon>
        <taxon>Orchesella</taxon>
    </lineage>
</organism>